<dbReference type="Proteomes" id="UP000034672">
    <property type="component" value="Unassembled WGS sequence"/>
</dbReference>
<dbReference type="Proteomes" id="UP000034259">
    <property type="component" value="Unassembled WGS sequence"/>
</dbReference>
<reference evidence="4 5" key="1">
    <citation type="journal article" date="2015" name="ISME J.">
        <title>Genomic and phenotypic differentiation among Methanosarcina mazei populations from Columbia River sediment.</title>
        <authorList>
            <person name="Youngblut N.D."/>
            <person name="Wirth J.S."/>
            <person name="Henriksen J.R."/>
            <person name="Smith M."/>
            <person name="Simon H."/>
            <person name="Metcalf W.W."/>
            <person name="Whitaker R.J."/>
        </authorList>
    </citation>
    <scope>NUCLEOTIDE SEQUENCE [LARGE SCALE GENOMIC DNA]</scope>
    <source>
        <strain evidence="1 5">1.H.A.1A.4</strain>
        <strain evidence="2 4">1.H.A.2.1</strain>
    </source>
</reference>
<dbReference type="EMBL" id="CP042908">
    <property type="protein sequence ID" value="QIB91273.1"/>
    <property type="molecule type" value="Genomic_DNA"/>
</dbReference>
<evidence type="ECO:0000313" key="4">
    <source>
        <dbReference type="Proteomes" id="UP000034259"/>
    </source>
</evidence>
<dbReference type="RefSeq" id="WP_048048835.1">
    <property type="nucleotide sequence ID" value="NZ_CP042908.1"/>
</dbReference>
<dbReference type="PATRIC" id="fig|2209.52.peg.289"/>
<dbReference type="GeneID" id="44087409"/>
<sequence>MKCNKSEISAIFTAIILVSIAFVPAVSAQSDKILTSESSGEITVKSTVSVLGEEACDLLTAALWTLDQYINDSRISTAETKLSKGASAFRNSQITTGFNYLKQGTVISFNLATDWAPSLLTWVYNKLVSAANSAKSLLTQYGYW</sequence>
<evidence type="ECO:0000313" key="5">
    <source>
        <dbReference type="Proteomes" id="UP000034672"/>
    </source>
</evidence>
<organism evidence="1 5">
    <name type="scientific">Methanosarcina mazei</name>
    <name type="common">Methanosarcina frisia</name>
    <dbReference type="NCBI Taxonomy" id="2209"/>
    <lineage>
        <taxon>Archaea</taxon>
        <taxon>Methanobacteriati</taxon>
        <taxon>Methanobacteriota</taxon>
        <taxon>Stenosarchaea group</taxon>
        <taxon>Methanomicrobia</taxon>
        <taxon>Methanosarcinales</taxon>
        <taxon>Methanosarcinaceae</taxon>
        <taxon>Methanosarcina</taxon>
    </lineage>
</organism>
<dbReference type="Proteomes" id="UP000467371">
    <property type="component" value="Chromosome"/>
</dbReference>
<name>A0A0F8NDC1_METMZ</name>
<evidence type="ECO:0000313" key="6">
    <source>
        <dbReference type="Proteomes" id="UP000467371"/>
    </source>
</evidence>
<evidence type="ECO:0000313" key="1">
    <source>
        <dbReference type="EMBL" id="KKH38975.1"/>
    </source>
</evidence>
<accession>A0A0F8NDC1</accession>
<reference evidence="3 6" key="2">
    <citation type="journal article" date="2020" name="Environ. Microbiol. Rep.">
        <title>Redox cycling of Fe(II) and Fe(III) in magnetite accelerates aceticlastic methanogenesis by Methanosarcina mazei.</title>
        <authorList>
            <person name="Wang H."/>
            <person name="Byrne J.M."/>
            <person name="Liu P."/>
            <person name="Liu J."/>
            <person name="Dong X."/>
            <person name="Lu Y."/>
        </authorList>
    </citation>
    <scope>NUCLEOTIDE SEQUENCE [LARGE SCALE GENOMIC DNA]</scope>
    <source>
        <strain evidence="6">zm-15</strain>
        <strain evidence="3">Zm-15</strain>
    </source>
</reference>
<evidence type="ECO:0000313" key="3">
    <source>
        <dbReference type="EMBL" id="QIB91273.1"/>
    </source>
</evidence>
<proteinExistence type="predicted"/>
<dbReference type="EMBL" id="JJQI01000069">
    <property type="protein sequence ID" value="KKH38975.1"/>
    <property type="molecule type" value="Genomic_DNA"/>
</dbReference>
<dbReference type="EMBL" id="JJQK01000002">
    <property type="protein sequence ID" value="KKH56865.1"/>
    <property type="molecule type" value="Genomic_DNA"/>
</dbReference>
<protein>
    <submittedName>
        <fullName evidence="1">Uncharacterized protein</fullName>
    </submittedName>
</protein>
<evidence type="ECO:0000313" key="2">
    <source>
        <dbReference type="EMBL" id="KKH56865.1"/>
    </source>
</evidence>
<dbReference type="AlphaFoldDB" id="A0A0F8NDC1"/>
<gene>
    <name evidence="1" type="ORF">DU71_01325</name>
    <name evidence="2" type="ORF">DU72_01665</name>
    <name evidence="3" type="ORF">FQU78_09680</name>
</gene>